<sequence length="280" mass="28257">MPIITDSASARTLLADPGATVPGPDPTARGPLADLRRGVSRFANGADHAHRRNTIEVLLDRLEPAALAADAAARARDAVRAGSRDADAWAIRRIPAAAIAGALGFADPDAAAVEAEVVADAYRSGATSPAVDAAAARLLHAAGGDRPDAALRVQLVVQAHRATGDTVSRAIERLAQASPETAVDPVLDARHAPDALGNPVVDAMDGALRAAPVATTVRVRAGLRVEVALADPVAPHSTPPGELLAFGAGPRRCPGTAHALAIAGAVVGELRRADGSVGSC</sequence>
<dbReference type="GO" id="GO:0005506">
    <property type="term" value="F:iron ion binding"/>
    <property type="evidence" value="ECO:0007669"/>
    <property type="project" value="InterPro"/>
</dbReference>
<protein>
    <recommendedName>
        <fullName evidence="3">Cytochrome P450</fullName>
    </recommendedName>
</protein>
<proteinExistence type="predicted"/>
<dbReference type="Proteomes" id="UP000431080">
    <property type="component" value="Unassembled WGS sequence"/>
</dbReference>
<evidence type="ECO:0000313" key="1">
    <source>
        <dbReference type="EMBL" id="MRG61785.1"/>
    </source>
</evidence>
<accession>A0A6I2F8K2</accession>
<dbReference type="SUPFAM" id="SSF48264">
    <property type="entry name" value="Cytochrome P450"/>
    <property type="match status" value="1"/>
</dbReference>
<comment type="caution">
    <text evidence="1">The sequence shown here is derived from an EMBL/GenBank/DDBJ whole genome shotgun (WGS) entry which is preliminary data.</text>
</comment>
<name>A0A6I2F8K2_9MICO</name>
<keyword evidence="2" id="KW-1185">Reference proteome</keyword>
<gene>
    <name evidence="1" type="ORF">GE115_18165</name>
</gene>
<dbReference type="GO" id="GO:0016705">
    <property type="term" value="F:oxidoreductase activity, acting on paired donors, with incorporation or reduction of molecular oxygen"/>
    <property type="evidence" value="ECO:0007669"/>
    <property type="project" value="InterPro"/>
</dbReference>
<dbReference type="EMBL" id="WJIF01000018">
    <property type="protein sequence ID" value="MRG61785.1"/>
    <property type="molecule type" value="Genomic_DNA"/>
</dbReference>
<dbReference type="InterPro" id="IPR036396">
    <property type="entry name" value="Cyt_P450_sf"/>
</dbReference>
<reference evidence="1 2" key="1">
    <citation type="submission" date="2019-10" db="EMBL/GenBank/DDBJ databases">
        <authorList>
            <person name="Nie G."/>
            <person name="Ming H."/>
            <person name="Yi B."/>
        </authorList>
    </citation>
    <scope>NUCLEOTIDE SEQUENCE [LARGE SCALE GENOMIC DNA]</scope>
    <source>
        <strain evidence="1 2">CFH 90414</strain>
    </source>
</reference>
<dbReference type="RefSeq" id="WP_153686155.1">
    <property type="nucleotide sequence ID" value="NZ_WJIF01000018.1"/>
</dbReference>
<dbReference type="PROSITE" id="PS00086">
    <property type="entry name" value="CYTOCHROME_P450"/>
    <property type="match status" value="1"/>
</dbReference>
<organism evidence="1 2">
    <name type="scientific">Agromyces agglutinans</name>
    <dbReference type="NCBI Taxonomy" id="2662258"/>
    <lineage>
        <taxon>Bacteria</taxon>
        <taxon>Bacillati</taxon>
        <taxon>Actinomycetota</taxon>
        <taxon>Actinomycetes</taxon>
        <taxon>Micrococcales</taxon>
        <taxon>Microbacteriaceae</taxon>
        <taxon>Agromyces</taxon>
    </lineage>
</organism>
<dbReference type="AlphaFoldDB" id="A0A6I2F8K2"/>
<dbReference type="GO" id="GO:0004497">
    <property type="term" value="F:monooxygenase activity"/>
    <property type="evidence" value="ECO:0007669"/>
    <property type="project" value="InterPro"/>
</dbReference>
<evidence type="ECO:0008006" key="3">
    <source>
        <dbReference type="Google" id="ProtNLM"/>
    </source>
</evidence>
<evidence type="ECO:0000313" key="2">
    <source>
        <dbReference type="Proteomes" id="UP000431080"/>
    </source>
</evidence>
<dbReference type="GO" id="GO:0020037">
    <property type="term" value="F:heme binding"/>
    <property type="evidence" value="ECO:0007669"/>
    <property type="project" value="InterPro"/>
</dbReference>
<dbReference type="InterPro" id="IPR017972">
    <property type="entry name" value="Cyt_P450_CS"/>
</dbReference>